<proteinExistence type="predicted"/>
<keyword evidence="2" id="KW-1185">Reference proteome</keyword>
<protein>
    <submittedName>
        <fullName evidence="1">Uncharacterized protein</fullName>
    </submittedName>
</protein>
<comment type="caution">
    <text evidence="1">The sequence shown here is derived from an EMBL/GenBank/DDBJ whole genome shotgun (WGS) entry which is preliminary data.</text>
</comment>
<dbReference type="Proteomes" id="UP000319908">
    <property type="component" value="Unassembled WGS sequence"/>
</dbReference>
<dbReference type="AlphaFoldDB" id="A0A5C6BGU7"/>
<organism evidence="1 2">
    <name type="scientific">Allorhodopirellula heiligendammensis</name>
    <dbReference type="NCBI Taxonomy" id="2714739"/>
    <lineage>
        <taxon>Bacteria</taxon>
        <taxon>Pseudomonadati</taxon>
        <taxon>Planctomycetota</taxon>
        <taxon>Planctomycetia</taxon>
        <taxon>Pirellulales</taxon>
        <taxon>Pirellulaceae</taxon>
        <taxon>Allorhodopirellula</taxon>
    </lineage>
</organism>
<sequence length="111" mass="12510">MKKNNHDYIFSATELSNFLACRHATSLDMRRANGEIEVPFGHNARLDRLAENGLAHEAAYLAMLHRQGLNIVELRDFNDATQVETTADLMRQGVDVIFQGSLSKDHGKRTL</sequence>
<dbReference type="OrthoDB" id="9757917at2"/>
<accession>A0A5C6BGU7</accession>
<dbReference type="RefSeq" id="WP_146408958.1">
    <property type="nucleotide sequence ID" value="NZ_SJPU01000003.1"/>
</dbReference>
<evidence type="ECO:0000313" key="2">
    <source>
        <dbReference type="Proteomes" id="UP000319908"/>
    </source>
</evidence>
<evidence type="ECO:0000313" key="1">
    <source>
        <dbReference type="EMBL" id="TWU10516.1"/>
    </source>
</evidence>
<name>A0A5C6BGU7_9BACT</name>
<gene>
    <name evidence="1" type="ORF">Poly21_44210</name>
</gene>
<dbReference type="EMBL" id="SJPU01000003">
    <property type="protein sequence ID" value="TWU10516.1"/>
    <property type="molecule type" value="Genomic_DNA"/>
</dbReference>
<reference evidence="1 2" key="1">
    <citation type="journal article" date="2020" name="Antonie Van Leeuwenhoek">
        <title>Rhodopirellula heiligendammensis sp. nov., Rhodopirellula pilleata sp. nov., and Rhodopirellula solitaria sp. nov. isolated from natural or artificial marine surfaces in Northern Germany and California, USA, and emended description of the genus Rhodopirellula.</title>
        <authorList>
            <person name="Kallscheuer N."/>
            <person name="Wiegand S."/>
            <person name="Jogler M."/>
            <person name="Boedeker C."/>
            <person name="Peeters S.H."/>
            <person name="Rast P."/>
            <person name="Heuer A."/>
            <person name="Jetten M.S.M."/>
            <person name="Rohde M."/>
            <person name="Jogler C."/>
        </authorList>
    </citation>
    <scope>NUCLEOTIDE SEQUENCE [LARGE SCALE GENOMIC DNA]</scope>
    <source>
        <strain evidence="1 2">Poly21</strain>
    </source>
</reference>